<evidence type="ECO:0000313" key="3">
    <source>
        <dbReference type="EMBL" id="SVB54610.1"/>
    </source>
</evidence>
<dbReference type="InterPro" id="IPR001750">
    <property type="entry name" value="ND/Mrp_TM"/>
</dbReference>
<feature type="domain" description="NADH:quinone oxidoreductase/Mrp antiporter transmembrane" evidence="2">
    <location>
        <begin position="130"/>
        <end position="308"/>
    </location>
</feature>
<dbReference type="AlphaFoldDB" id="A0A382EV51"/>
<feature type="transmembrane region" description="Helical" evidence="1">
    <location>
        <begin position="78"/>
        <end position="101"/>
    </location>
</feature>
<organism evidence="3">
    <name type="scientific">marine metagenome</name>
    <dbReference type="NCBI Taxonomy" id="408172"/>
    <lineage>
        <taxon>unclassified sequences</taxon>
        <taxon>metagenomes</taxon>
        <taxon>ecological metagenomes</taxon>
    </lineage>
</organism>
<feature type="transmembrane region" description="Helical" evidence="1">
    <location>
        <begin position="6"/>
        <end position="24"/>
    </location>
</feature>
<feature type="transmembrane region" description="Helical" evidence="1">
    <location>
        <begin position="204"/>
        <end position="225"/>
    </location>
</feature>
<dbReference type="PRINTS" id="PR01434">
    <property type="entry name" value="NADHDHGNASE5"/>
</dbReference>
<dbReference type="Pfam" id="PF00361">
    <property type="entry name" value="Proton_antipo_M"/>
    <property type="match status" value="1"/>
</dbReference>
<dbReference type="PANTHER" id="PTHR43373:SF1">
    <property type="entry name" value="NA(+)_H(+) ANTIPORTER SUBUNIT A"/>
    <property type="match status" value="1"/>
</dbReference>
<dbReference type="EMBL" id="UINC01046504">
    <property type="protein sequence ID" value="SVB54610.1"/>
    <property type="molecule type" value="Genomic_DNA"/>
</dbReference>
<dbReference type="PANTHER" id="PTHR43373">
    <property type="entry name" value="NA(+)/H(+) ANTIPORTER SUBUNIT"/>
    <property type="match status" value="1"/>
</dbReference>
<feature type="transmembrane region" description="Helical" evidence="1">
    <location>
        <begin position="280"/>
        <end position="297"/>
    </location>
</feature>
<feature type="transmembrane region" description="Helical" evidence="1">
    <location>
        <begin position="165"/>
        <end position="184"/>
    </location>
</feature>
<evidence type="ECO:0000256" key="1">
    <source>
        <dbReference type="SAM" id="Phobius"/>
    </source>
</evidence>
<keyword evidence="1" id="KW-0472">Membrane</keyword>
<dbReference type="InterPro" id="IPR050616">
    <property type="entry name" value="CPA3_Na-H_Antiporter_A"/>
</dbReference>
<keyword evidence="1" id="KW-0812">Transmembrane</keyword>
<feature type="transmembrane region" description="Helical" evidence="1">
    <location>
        <begin position="36"/>
        <end position="58"/>
    </location>
</feature>
<evidence type="ECO:0000259" key="2">
    <source>
        <dbReference type="Pfam" id="PF00361"/>
    </source>
</evidence>
<protein>
    <recommendedName>
        <fullName evidence="2">NADH:quinone oxidoreductase/Mrp antiporter transmembrane domain-containing protein</fullName>
    </recommendedName>
</protein>
<keyword evidence="1" id="KW-1133">Transmembrane helix</keyword>
<feature type="transmembrane region" description="Helical" evidence="1">
    <location>
        <begin position="113"/>
        <end position="131"/>
    </location>
</feature>
<gene>
    <name evidence="3" type="ORF">METZ01_LOCUS207464</name>
</gene>
<proteinExistence type="predicted"/>
<sequence length="308" mass="34140">MNSQLLIISALLLPIIGIVFMALTQKNINLRETCTLITSVALIYIVYSLLPAVLNGVHPELYLFNITSSLAIHFKVEPLGMLFACIASFLWLINSIYSIGYMRGNKYKHQTRFYIYFALAIASTIGIAFSANLFTLFIFYEFLTLSTYPLVTHKGTDEVKRAGRIYLGILLATSICLFLPAIIWTHQLTGTIEFTRGGVFNGDYQPIVIISLLLMFTYGIGKAAVMPVHQWLPSAMVAPTPVSALLHAVAVVKAGVFSVVKIIIYIFSPTFLSDIIDINVLLYLAGTTILIASVIALRSDNLKRRLAY</sequence>
<feature type="transmembrane region" description="Helical" evidence="1">
    <location>
        <begin position="245"/>
        <end position="268"/>
    </location>
</feature>
<name>A0A382EV51_9ZZZZ</name>
<accession>A0A382EV51</accession>
<reference evidence="3" key="1">
    <citation type="submission" date="2018-05" db="EMBL/GenBank/DDBJ databases">
        <authorList>
            <person name="Lanie J.A."/>
            <person name="Ng W.-L."/>
            <person name="Kazmierczak K.M."/>
            <person name="Andrzejewski T.M."/>
            <person name="Davidsen T.M."/>
            <person name="Wayne K.J."/>
            <person name="Tettelin H."/>
            <person name="Glass J.I."/>
            <person name="Rusch D."/>
            <person name="Podicherti R."/>
            <person name="Tsui H.-C.T."/>
            <person name="Winkler M.E."/>
        </authorList>
    </citation>
    <scope>NUCLEOTIDE SEQUENCE</scope>
</reference>